<reference evidence="6 7" key="1">
    <citation type="submission" date="2021-08" db="EMBL/GenBank/DDBJ databases">
        <title>Caldovatus sediminis gen. nov., sp. nov., a moderately thermophilic bacterium isolated from a hot spring.</title>
        <authorList>
            <person name="Hu C.-J."/>
            <person name="Li W.-J."/>
            <person name="Xian W.-D."/>
        </authorList>
    </citation>
    <scope>NUCLEOTIDE SEQUENCE [LARGE SCALE GENOMIC DNA]</scope>
    <source>
        <strain evidence="6 7">SYSU G05006</strain>
    </source>
</reference>
<gene>
    <name evidence="6" type="ORF">K1J50_17420</name>
</gene>
<evidence type="ECO:0000313" key="7">
    <source>
        <dbReference type="Proteomes" id="UP001519924"/>
    </source>
</evidence>
<dbReference type="Pfam" id="PF05697">
    <property type="entry name" value="Trigger_N"/>
    <property type="match status" value="1"/>
</dbReference>
<evidence type="ECO:0000256" key="1">
    <source>
        <dbReference type="ARBA" id="ARBA00023110"/>
    </source>
</evidence>
<dbReference type="InterPro" id="IPR037041">
    <property type="entry name" value="Trigger_fac_C_sf"/>
</dbReference>
<evidence type="ECO:0000313" key="6">
    <source>
        <dbReference type="EMBL" id="MBW8271259.1"/>
    </source>
</evidence>
<dbReference type="Pfam" id="PF13692">
    <property type="entry name" value="Glyco_trans_1_4"/>
    <property type="match status" value="3"/>
</dbReference>
<keyword evidence="1" id="KW-0697">Rotamase</keyword>
<feature type="compositionally biased region" description="Pro residues" evidence="3">
    <location>
        <begin position="1417"/>
        <end position="1431"/>
    </location>
</feature>
<dbReference type="InterPro" id="IPR036611">
    <property type="entry name" value="Trigger_fac_ribosome-bd_sf"/>
</dbReference>
<keyword evidence="2" id="KW-0413">Isomerase</keyword>
<evidence type="ECO:0000256" key="3">
    <source>
        <dbReference type="SAM" id="MobiDB-lite"/>
    </source>
</evidence>
<dbReference type="SUPFAM" id="SSF109998">
    <property type="entry name" value="Triger factor/SurA peptide-binding domain-like"/>
    <property type="match status" value="1"/>
</dbReference>
<protein>
    <submittedName>
        <fullName evidence="6">Glycosyltransferase</fullName>
        <ecNumber evidence="6">2.4.-.-</ecNumber>
    </submittedName>
</protein>
<dbReference type="SUPFAM" id="SSF53756">
    <property type="entry name" value="UDP-Glycosyltransferase/glycogen phosphorylase"/>
    <property type="match status" value="3"/>
</dbReference>
<dbReference type="PANTHER" id="PTHR12526:SF600">
    <property type="entry name" value="GLYCOSYL TRANSFERASE GROUP 1"/>
    <property type="match status" value="1"/>
</dbReference>
<dbReference type="EC" id="2.4.-.-" evidence="6"/>
<feature type="domain" description="Trigger factor C-terminal" evidence="5">
    <location>
        <begin position="1642"/>
        <end position="1784"/>
    </location>
</feature>
<dbReference type="PANTHER" id="PTHR12526">
    <property type="entry name" value="GLYCOSYLTRANSFERASE"/>
    <property type="match status" value="1"/>
</dbReference>
<dbReference type="InterPro" id="IPR008881">
    <property type="entry name" value="Trigger_fac_ribosome-bd_bac"/>
</dbReference>
<feature type="domain" description="Trigger factor ribosome-binding bacterial" evidence="4">
    <location>
        <begin position="1493"/>
        <end position="1583"/>
    </location>
</feature>
<dbReference type="InterPro" id="IPR027304">
    <property type="entry name" value="Trigger_fact/SurA_dom_sf"/>
</dbReference>
<feature type="region of interest" description="Disordered" evidence="3">
    <location>
        <begin position="1796"/>
        <end position="1832"/>
    </location>
</feature>
<feature type="compositionally biased region" description="Basic and acidic residues" evidence="3">
    <location>
        <begin position="1823"/>
        <end position="1832"/>
    </location>
</feature>
<accession>A0ABS7F6S9</accession>
<keyword evidence="7" id="KW-1185">Reference proteome</keyword>
<feature type="region of interest" description="Disordered" evidence="3">
    <location>
        <begin position="1410"/>
        <end position="1439"/>
    </location>
</feature>
<evidence type="ECO:0000259" key="5">
    <source>
        <dbReference type="Pfam" id="PF05698"/>
    </source>
</evidence>
<dbReference type="RefSeq" id="WP_220119032.1">
    <property type="nucleotide sequence ID" value="NZ_JAHZUY010000081.1"/>
</dbReference>
<dbReference type="EMBL" id="JAHZUY010000081">
    <property type="protein sequence ID" value="MBW8271259.1"/>
    <property type="molecule type" value="Genomic_DNA"/>
</dbReference>
<comment type="caution">
    <text evidence="6">The sequence shown here is derived from an EMBL/GenBank/DDBJ whole genome shotgun (WGS) entry which is preliminary data.</text>
</comment>
<dbReference type="InterPro" id="IPR008880">
    <property type="entry name" value="Trigger_fac_C"/>
</dbReference>
<evidence type="ECO:0000259" key="4">
    <source>
        <dbReference type="Pfam" id="PF05697"/>
    </source>
</evidence>
<sequence length="1832" mass="191607">MTAPPPRPLTLLALSPCPAYDPPRSGAELRRLHLYRALAAQGCAVTLLAPTDAAGRREVVHHAPGLREIRIPKDGAWRAAHATLERAGLAGDLSGLAFALAAGEPDGALRQEALRLAAAADLVVHDSPWSAPLLADAPGPRPAEAYNARHPALALLSARVAGPGLPRAFERVRRLEGDLARRCRLVLASSERDAELLRLAYGLPAARLAVCPDGHDEDEFARIRAARRRRPANARPRLLFAGSETRANLDAARFLMRDLAPALPEADIVLAGGVCAALGAASGAPPNLILAGPFDERGKQDLFAAADAYVNPAAEGPGTSLKTIEALAAGLPLIATPAGLRGLPVRPGAEAIAAERPAFAAAVRAALADPAALARIAEAGARLARDRLGWGGIAAALAPRLRAAAAEDPLPAAPPAERPLLLAVNDYAVAGVPSGGARRIREVLGTLGRELACDVVLLCFADSPGATLLAPGFLQLALAPEARHRAVRHAVNALAPVSADDIVAGLFCAANAALVAAAADLARRAAAVVLEHCYMAPLLDAVFPEGCPLPVVYSAHNVEAELKAQLLAAHPLRAALAGFAARIEPALARRADLVLACSAEDAAHFAAAGARRTLLVPNGCTPDDVPPPAPRADGAPLRVGFLGSAHPPNVEAARFILETLVPAFPAVRFEFVGAVCAALGAPAAANVLLHGVLDEAAKSAVLRGWDVALNPLAGGGGSSLKVPDYLAHGLATLCTPEGARGFALAEAGAALVVPRPCLADALAALLADAPRRRALAARAARHAHTNLSWSAACRPYAAALRDLLRRAPPPSPERRLLIVAHHGATAPGEAQEALTQLAARLRPYFARLDLAAIAVAECADSARFACRVTPAEGGSSLTLGDPFDRAVFFPPEAPPEPDAEARCRRLAQAWLEEDATLVRAFLGRLALAGRPVLVGGVHEPERTAEGGARRWTGGRFQVLLPAGSRVLELAGWSPRARTLRLHLLPAAAADAAEPPAPEEAASLATEVAQHFVLRVALPPAAADAPLLLTGDTESDAGPDDPRPRGIRLERLAVLRADPAAPGDGGGALRPLLGAEADLAEEAEAALRARDFESWAAAVLALARTRSRDREQDYAALRGPRSEALQGWLRARARDYDAVLVLGAATDPAAPRTVETLATLAGPRPRVVLRPAFRGDDRFHYWRHQLDAFARADRTLLVSRTIAGLLGGKRFAVVPDGGVDPAELALPDAAARFREAMPALREPFFLVLAGRDAEPRGDARVARAVRALRAAGREVALVRLGAAPGAPAATAEPGVHALGHPSRAVALGALACCLGVVALDADEGGATALCEAWAFRKPVVASRACLAFRDLVEDGATGLLVETDAELEEALARLLGDAGLRDRLGAAGFAALTARHARPAAARAIARALTGADRADPPRPPAPPCGAGPSPPARDDAALPDSHCQVTDFEAVGLRRRFTLVVPAGFLAAERDRRLARLPRGEWEADPALATAARRRIAAALTAEILREAVEAAFRREVQRRALRPAGGPDFERLDGGDAGGDFRLRVRFEVLPRLAVPDLSAITLERLAAEPGEAEVAAELEALARRHGALRSAPADGRAPAEEGSGDPPRGTGNGAQAPTIPRPVVDEALLARRLGLSDPAALRLRVRAALQRRYDALAQARLRDALRAALADRVEDVPVPSVLVAEEEERLREAAGEEEDAARRAERRARAERNLRVALLLAEIARSFGVSVTEAELEAAMRREAARHAGAADQAMAHFRASPAARAILRARLLEEKTMALVLRRVRVTERRVPPGVLAPPQRGIPPAAAGDVATERPFSAAEDRPAPAAR</sequence>
<name>A0ABS7F6S9_9PROT</name>
<dbReference type="Proteomes" id="UP001519924">
    <property type="component" value="Unassembled WGS sequence"/>
</dbReference>
<dbReference type="GO" id="GO:0016757">
    <property type="term" value="F:glycosyltransferase activity"/>
    <property type="evidence" value="ECO:0007669"/>
    <property type="project" value="UniProtKB-KW"/>
</dbReference>
<organism evidence="6 7">
    <name type="scientific">Caldovatus aquaticus</name>
    <dbReference type="NCBI Taxonomy" id="2865671"/>
    <lineage>
        <taxon>Bacteria</taxon>
        <taxon>Pseudomonadati</taxon>
        <taxon>Pseudomonadota</taxon>
        <taxon>Alphaproteobacteria</taxon>
        <taxon>Acetobacterales</taxon>
        <taxon>Roseomonadaceae</taxon>
        <taxon>Caldovatus</taxon>
    </lineage>
</organism>
<dbReference type="Pfam" id="PF05698">
    <property type="entry name" value="Trigger_C"/>
    <property type="match status" value="1"/>
</dbReference>
<dbReference type="Gene3D" id="3.40.50.2000">
    <property type="entry name" value="Glycogen Phosphorylase B"/>
    <property type="match status" value="6"/>
</dbReference>
<feature type="region of interest" description="Disordered" evidence="3">
    <location>
        <begin position="1589"/>
        <end position="1622"/>
    </location>
</feature>
<dbReference type="Gene3D" id="1.10.3120.10">
    <property type="entry name" value="Trigger factor, C-terminal domain"/>
    <property type="match status" value="1"/>
</dbReference>
<evidence type="ECO:0000256" key="2">
    <source>
        <dbReference type="ARBA" id="ARBA00023235"/>
    </source>
</evidence>
<proteinExistence type="predicted"/>
<keyword evidence="6" id="KW-0328">Glycosyltransferase</keyword>
<dbReference type="SUPFAM" id="SSF102735">
    <property type="entry name" value="Trigger factor ribosome-binding domain"/>
    <property type="match status" value="1"/>
</dbReference>
<keyword evidence="6" id="KW-0808">Transferase</keyword>